<accession>A0A0F4YQ91</accession>
<keyword evidence="4 7" id="KW-0472">Membrane</keyword>
<dbReference type="PANTHER" id="PTHR33048:SF47">
    <property type="entry name" value="INTEGRAL MEMBRANE PROTEIN-RELATED"/>
    <property type="match status" value="1"/>
</dbReference>
<dbReference type="Pfam" id="PF20684">
    <property type="entry name" value="Fung_rhodopsin"/>
    <property type="match status" value="1"/>
</dbReference>
<dbReference type="AlphaFoldDB" id="A0A0F4YQ91"/>
<feature type="transmembrane region" description="Helical" evidence="7">
    <location>
        <begin position="108"/>
        <end position="127"/>
    </location>
</feature>
<dbReference type="STRING" id="1408163.A0A0F4YQ91"/>
<feature type="transmembrane region" description="Helical" evidence="7">
    <location>
        <begin position="255"/>
        <end position="277"/>
    </location>
</feature>
<dbReference type="OrthoDB" id="4216238at2759"/>
<comment type="caution">
    <text evidence="9">The sequence shown here is derived from an EMBL/GenBank/DDBJ whole genome shotgun (WGS) entry which is preliminary data.</text>
</comment>
<feature type="transmembrane region" description="Helical" evidence="7">
    <location>
        <begin position="178"/>
        <end position="203"/>
    </location>
</feature>
<keyword evidence="3 7" id="KW-1133">Transmembrane helix</keyword>
<feature type="compositionally biased region" description="Basic and acidic residues" evidence="6">
    <location>
        <begin position="316"/>
        <end position="325"/>
    </location>
</feature>
<feature type="compositionally biased region" description="Basic and acidic residues" evidence="6">
    <location>
        <begin position="364"/>
        <end position="375"/>
    </location>
</feature>
<evidence type="ECO:0000256" key="2">
    <source>
        <dbReference type="ARBA" id="ARBA00022692"/>
    </source>
</evidence>
<comment type="similarity">
    <text evidence="5">Belongs to the SAT4 family.</text>
</comment>
<evidence type="ECO:0000313" key="9">
    <source>
        <dbReference type="EMBL" id="KKA20016.1"/>
    </source>
</evidence>
<dbReference type="PANTHER" id="PTHR33048">
    <property type="entry name" value="PTH11-LIKE INTEGRAL MEMBRANE PROTEIN (AFU_ORTHOLOGUE AFUA_5G11245)"/>
    <property type="match status" value="1"/>
</dbReference>
<gene>
    <name evidence="9" type="ORF">T310_5989</name>
</gene>
<organism evidence="9 10">
    <name type="scientific">Rasamsonia emersonii (strain ATCC 16479 / CBS 393.64 / IMI 116815)</name>
    <dbReference type="NCBI Taxonomy" id="1408163"/>
    <lineage>
        <taxon>Eukaryota</taxon>
        <taxon>Fungi</taxon>
        <taxon>Dikarya</taxon>
        <taxon>Ascomycota</taxon>
        <taxon>Pezizomycotina</taxon>
        <taxon>Eurotiomycetes</taxon>
        <taxon>Eurotiomycetidae</taxon>
        <taxon>Eurotiales</taxon>
        <taxon>Trichocomaceae</taxon>
        <taxon>Rasamsonia</taxon>
    </lineage>
</organism>
<feature type="transmembrane region" description="Helical" evidence="7">
    <location>
        <begin position="134"/>
        <end position="158"/>
    </location>
</feature>
<evidence type="ECO:0000256" key="7">
    <source>
        <dbReference type="SAM" id="Phobius"/>
    </source>
</evidence>
<feature type="region of interest" description="Disordered" evidence="6">
    <location>
        <begin position="307"/>
        <end position="375"/>
    </location>
</feature>
<feature type="compositionally biased region" description="Polar residues" evidence="6">
    <location>
        <begin position="333"/>
        <end position="343"/>
    </location>
</feature>
<reference evidence="9 10" key="1">
    <citation type="submission" date="2015-04" db="EMBL/GenBank/DDBJ databases">
        <authorList>
            <person name="Heijne W.H."/>
            <person name="Fedorova N.D."/>
            <person name="Nierman W.C."/>
            <person name="Vollebregt A.W."/>
            <person name="Zhao Z."/>
            <person name="Wu L."/>
            <person name="Kumar M."/>
            <person name="Stam H."/>
            <person name="van den Berg M.A."/>
            <person name="Pel H.J."/>
        </authorList>
    </citation>
    <scope>NUCLEOTIDE SEQUENCE [LARGE SCALE GENOMIC DNA]</scope>
    <source>
        <strain evidence="9 10">CBS 393.64</strain>
    </source>
</reference>
<evidence type="ECO:0000256" key="3">
    <source>
        <dbReference type="ARBA" id="ARBA00022989"/>
    </source>
</evidence>
<name>A0A0F4YQ91_RASE3</name>
<keyword evidence="2 7" id="KW-0812">Transmembrane</keyword>
<evidence type="ECO:0000256" key="4">
    <source>
        <dbReference type="ARBA" id="ARBA00023136"/>
    </source>
</evidence>
<dbReference type="GO" id="GO:0016020">
    <property type="term" value="C:membrane"/>
    <property type="evidence" value="ECO:0007669"/>
    <property type="project" value="UniProtKB-SubCell"/>
</dbReference>
<dbReference type="EMBL" id="LASV01000298">
    <property type="protein sequence ID" value="KKA20016.1"/>
    <property type="molecule type" value="Genomic_DNA"/>
</dbReference>
<evidence type="ECO:0000256" key="6">
    <source>
        <dbReference type="SAM" id="MobiDB-lite"/>
    </source>
</evidence>
<dbReference type="Proteomes" id="UP000053958">
    <property type="component" value="Unassembled WGS sequence"/>
</dbReference>
<evidence type="ECO:0000256" key="1">
    <source>
        <dbReference type="ARBA" id="ARBA00004141"/>
    </source>
</evidence>
<dbReference type="InterPro" id="IPR052337">
    <property type="entry name" value="SAT4-like"/>
</dbReference>
<feature type="domain" description="Rhodopsin" evidence="8">
    <location>
        <begin position="27"/>
        <end position="279"/>
    </location>
</feature>
<dbReference type="InterPro" id="IPR049326">
    <property type="entry name" value="Rhodopsin_dom_fungi"/>
</dbReference>
<dbReference type="GeneID" id="25318309"/>
<keyword evidence="10" id="KW-1185">Reference proteome</keyword>
<protein>
    <recommendedName>
        <fullName evidence="8">Rhodopsin domain-containing protein</fullName>
    </recommendedName>
</protein>
<evidence type="ECO:0000256" key="5">
    <source>
        <dbReference type="ARBA" id="ARBA00038359"/>
    </source>
</evidence>
<feature type="transmembrane region" description="Helical" evidence="7">
    <location>
        <begin position="215"/>
        <end position="235"/>
    </location>
</feature>
<dbReference type="RefSeq" id="XP_013326628.1">
    <property type="nucleotide sequence ID" value="XM_013471174.1"/>
</dbReference>
<evidence type="ECO:0000259" key="8">
    <source>
        <dbReference type="Pfam" id="PF20684"/>
    </source>
</evidence>
<comment type="subcellular location">
    <subcellularLocation>
        <location evidence="1">Membrane</location>
        <topology evidence="1">Multi-pass membrane protein</topology>
    </subcellularLocation>
</comment>
<feature type="transmembrane region" description="Helical" evidence="7">
    <location>
        <begin position="9"/>
        <end position="30"/>
    </location>
</feature>
<sequence>MELSGRQPLIVAVSIVLIVLSTVSVVLRFFSRHMMGNKLWWDDWYPASVVFLEYCPVCQSVSPSESFYISFQLSRVTGVKCGLGKHTKDVPKDGPSCFLRALYAIEPFYGVCMPAIKMTMVLLYWRLFSSNRKICYALWVVAGLLIAWTIATVFTGLFQCNPIDKYWDVEKPGDCLDGYVYFVTIASTNLLTDIFILIIPLPVLWTLKRPLSERLALMGVFTLGIFVSAVSIIRIASLTSPRNPDPMWASVRGTIWTSVETSIGVVSVNLPVMSPLFRRYILGRTLRTTRTGWTSYASGSNRVKSSVVIRSSQPRHSTESTRPFEADEAANPPGNNIMVTTEVNVRRDSQPETELDDLAAADTQENHRHQPWREH</sequence>
<proteinExistence type="inferred from homology"/>
<evidence type="ECO:0000313" key="10">
    <source>
        <dbReference type="Proteomes" id="UP000053958"/>
    </source>
</evidence>